<dbReference type="Pfam" id="PF11374">
    <property type="entry name" value="DUF3176"/>
    <property type="match status" value="1"/>
</dbReference>
<feature type="region of interest" description="Disordered" evidence="1">
    <location>
        <begin position="1"/>
        <end position="22"/>
    </location>
</feature>
<name>A0AAN7W8Z6_9PEZI</name>
<reference evidence="3" key="1">
    <citation type="submission" date="2023-08" db="EMBL/GenBank/DDBJ databases">
        <title>Black Yeasts Isolated from many extreme environments.</title>
        <authorList>
            <person name="Coleine C."/>
            <person name="Stajich J.E."/>
            <person name="Selbmann L."/>
        </authorList>
    </citation>
    <scope>NUCLEOTIDE SEQUENCE</scope>
    <source>
        <strain evidence="3">CCFEE 5810</strain>
    </source>
</reference>
<evidence type="ECO:0000256" key="1">
    <source>
        <dbReference type="SAM" id="MobiDB-lite"/>
    </source>
</evidence>
<accession>A0AAN7W8Z6</accession>
<evidence type="ECO:0000313" key="3">
    <source>
        <dbReference type="EMBL" id="KAK5703806.1"/>
    </source>
</evidence>
<feature type="transmembrane region" description="Helical" evidence="2">
    <location>
        <begin position="133"/>
        <end position="151"/>
    </location>
</feature>
<evidence type="ECO:0000313" key="4">
    <source>
        <dbReference type="Proteomes" id="UP001310594"/>
    </source>
</evidence>
<dbReference type="EMBL" id="JAVRQU010000004">
    <property type="protein sequence ID" value="KAK5703806.1"/>
    <property type="molecule type" value="Genomic_DNA"/>
</dbReference>
<sequence>MAVSNQYADDTRPWPNRASLDHEKPVAFVDQKNEAIVASESLATSPTDSIASSWSAKGTAAPATSANVLQRLRAAIAQRRQQRSEPVWRSSSLEVRPLLGLTALAFAIGCMLVSLAVLLASNNQAINTWAVQPTVYLAIAAALANAALGIARYNAVPICWWHTVTRGSTIADLERQWEVGHSLVLALRHHRRMGFTGFATVLVAIMIIDGPLLQRSVTVKLTTSTDQVTLALNLAQEVPTGFSGSWYGWGLTTSDISAKLSAEWRDGAPILLDVEPCNGICAATVQAPGVAMEKCDSQTWHISTEMYHDANATWGIFGHTYDASFDSFTNPMFSVQVSNFPLLDIYDSEVAALELGSLSFDAPEHGDITGEYVYSTCYYVPAILEYDILIEGKQATLLDHAGQGRFVRRANNTRSNWTMKPDVAKPSTIDQLTLWLNLFVGVNASVTFANSDDPNNAWHIDPRTVTNGAALGRYIDPEATGDALTIKDPAHDIITQMNNMMFRAGVMSATSWSNLSSLIDAGLPVQQSIVANRTITQDVYQSDLRWFAGAATIELVAILMVLPLFWGWWRLGRTTLLSPLELALAFDAPLLRDINSVQGASQAIGEIGKTEVKYGAVGNTPYRLGIAERQNVLTPHQGMRFER</sequence>
<feature type="transmembrane region" description="Helical" evidence="2">
    <location>
        <begin position="195"/>
        <end position="213"/>
    </location>
</feature>
<dbReference type="PANTHER" id="PTHR37576">
    <property type="entry name" value="DEFECT AT LOW TEMPERATURE PROTEIN 1"/>
    <property type="match status" value="1"/>
</dbReference>
<dbReference type="PANTHER" id="PTHR37576:SF2">
    <property type="entry name" value="DEFECT AT LOW TEMPERATURE PROTEIN 1"/>
    <property type="match status" value="1"/>
</dbReference>
<feature type="transmembrane region" description="Helical" evidence="2">
    <location>
        <begin position="98"/>
        <end position="121"/>
    </location>
</feature>
<gene>
    <name evidence="3" type="ORF">LTR97_002819</name>
</gene>
<keyword evidence="2" id="KW-0812">Transmembrane</keyword>
<dbReference type="AlphaFoldDB" id="A0AAN7W8Z6"/>
<dbReference type="InterPro" id="IPR021514">
    <property type="entry name" value="DUF3176"/>
</dbReference>
<keyword evidence="2" id="KW-1133">Transmembrane helix</keyword>
<proteinExistence type="predicted"/>
<keyword evidence="2" id="KW-0472">Membrane</keyword>
<feature type="transmembrane region" description="Helical" evidence="2">
    <location>
        <begin position="546"/>
        <end position="569"/>
    </location>
</feature>
<organism evidence="3 4">
    <name type="scientific">Elasticomyces elasticus</name>
    <dbReference type="NCBI Taxonomy" id="574655"/>
    <lineage>
        <taxon>Eukaryota</taxon>
        <taxon>Fungi</taxon>
        <taxon>Dikarya</taxon>
        <taxon>Ascomycota</taxon>
        <taxon>Pezizomycotina</taxon>
        <taxon>Dothideomycetes</taxon>
        <taxon>Dothideomycetidae</taxon>
        <taxon>Mycosphaerellales</taxon>
        <taxon>Teratosphaeriaceae</taxon>
        <taxon>Elasticomyces</taxon>
    </lineage>
</organism>
<evidence type="ECO:0000256" key="2">
    <source>
        <dbReference type="SAM" id="Phobius"/>
    </source>
</evidence>
<dbReference type="Proteomes" id="UP001310594">
    <property type="component" value="Unassembled WGS sequence"/>
</dbReference>
<comment type="caution">
    <text evidence="3">The sequence shown here is derived from an EMBL/GenBank/DDBJ whole genome shotgun (WGS) entry which is preliminary data.</text>
</comment>
<protein>
    <submittedName>
        <fullName evidence="3">Uncharacterized protein</fullName>
    </submittedName>
</protein>